<dbReference type="KEGG" id="ceh:CEW89_00690"/>
<evidence type="ECO:0000256" key="3">
    <source>
        <dbReference type="ARBA" id="ARBA00023015"/>
    </source>
</evidence>
<keyword evidence="3" id="KW-0805">Transcription regulation</keyword>
<protein>
    <submittedName>
        <fullName evidence="7">GntR family transcriptional regulator</fullName>
    </submittedName>
</protein>
<dbReference type="Gene3D" id="3.40.640.10">
    <property type="entry name" value="Type I PLP-dependent aspartate aminotransferase-like (Major domain)"/>
    <property type="match status" value="1"/>
</dbReference>
<accession>A0A291G7R4</accession>
<dbReference type="PROSITE" id="PS50949">
    <property type="entry name" value="HTH_GNTR"/>
    <property type="match status" value="1"/>
</dbReference>
<dbReference type="InterPro" id="IPR000524">
    <property type="entry name" value="Tscrpt_reg_HTH_GntR"/>
</dbReference>
<name>A0A291G7R4_9RHOB</name>
<dbReference type="PANTHER" id="PTHR46577">
    <property type="entry name" value="HTH-TYPE TRANSCRIPTIONAL REGULATORY PROTEIN GABR"/>
    <property type="match status" value="1"/>
</dbReference>
<proteinExistence type="inferred from homology"/>
<reference evidence="7 8" key="1">
    <citation type="submission" date="2017-06" db="EMBL/GenBank/DDBJ databases">
        <title>Celeribacter sp. TSPH2 complete genome sequence.</title>
        <authorList>
            <person name="Woo J.-H."/>
            <person name="Kim H.-S."/>
        </authorList>
    </citation>
    <scope>NUCLEOTIDE SEQUENCE [LARGE SCALE GENOMIC DNA]</scope>
    <source>
        <strain evidence="7 8">TSPH2</strain>
    </source>
</reference>
<evidence type="ECO:0000256" key="5">
    <source>
        <dbReference type="ARBA" id="ARBA00023163"/>
    </source>
</evidence>
<keyword evidence="4" id="KW-0238">DNA-binding</keyword>
<dbReference type="SMART" id="SM00345">
    <property type="entry name" value="HTH_GNTR"/>
    <property type="match status" value="1"/>
</dbReference>
<evidence type="ECO:0000313" key="8">
    <source>
        <dbReference type="Proteomes" id="UP000217935"/>
    </source>
</evidence>
<evidence type="ECO:0000256" key="2">
    <source>
        <dbReference type="ARBA" id="ARBA00022898"/>
    </source>
</evidence>
<gene>
    <name evidence="7" type="ORF">CEW89_00690</name>
</gene>
<dbReference type="Pfam" id="PF00155">
    <property type="entry name" value="Aminotran_1_2"/>
    <property type="match status" value="1"/>
</dbReference>
<comment type="similarity">
    <text evidence="1">In the C-terminal section; belongs to the class-I pyridoxal-phosphate-dependent aminotransferase family.</text>
</comment>
<dbReference type="EMBL" id="CP022196">
    <property type="protein sequence ID" value="ATG46215.1"/>
    <property type="molecule type" value="Genomic_DNA"/>
</dbReference>
<dbReference type="CDD" id="cd00609">
    <property type="entry name" value="AAT_like"/>
    <property type="match status" value="1"/>
</dbReference>
<evidence type="ECO:0000259" key="6">
    <source>
        <dbReference type="PROSITE" id="PS50949"/>
    </source>
</evidence>
<dbReference type="InterPro" id="IPR004839">
    <property type="entry name" value="Aminotransferase_I/II_large"/>
</dbReference>
<keyword evidence="2" id="KW-0663">Pyridoxal phosphate</keyword>
<evidence type="ECO:0000313" key="7">
    <source>
        <dbReference type="EMBL" id="ATG46215.1"/>
    </source>
</evidence>
<dbReference type="Gene3D" id="1.10.10.10">
    <property type="entry name" value="Winged helix-like DNA-binding domain superfamily/Winged helix DNA-binding domain"/>
    <property type="match status" value="1"/>
</dbReference>
<dbReference type="Pfam" id="PF00392">
    <property type="entry name" value="GntR"/>
    <property type="match status" value="1"/>
</dbReference>
<dbReference type="InterPro" id="IPR015424">
    <property type="entry name" value="PyrdxlP-dep_Trfase"/>
</dbReference>
<keyword evidence="8" id="KW-1185">Reference proteome</keyword>
<dbReference type="OrthoDB" id="9808770at2"/>
<dbReference type="SUPFAM" id="SSF46785">
    <property type="entry name" value="Winged helix' DNA-binding domain"/>
    <property type="match status" value="1"/>
</dbReference>
<dbReference type="CDD" id="cd07377">
    <property type="entry name" value="WHTH_GntR"/>
    <property type="match status" value="1"/>
</dbReference>
<dbReference type="GO" id="GO:0003677">
    <property type="term" value="F:DNA binding"/>
    <property type="evidence" value="ECO:0007669"/>
    <property type="project" value="UniProtKB-KW"/>
</dbReference>
<dbReference type="STRING" id="1758178.GCA_001550095_03496"/>
<dbReference type="InterPro" id="IPR051446">
    <property type="entry name" value="HTH_trans_reg/aminotransferase"/>
</dbReference>
<keyword evidence="5" id="KW-0804">Transcription</keyword>
<dbReference type="InterPro" id="IPR036390">
    <property type="entry name" value="WH_DNA-bd_sf"/>
</dbReference>
<dbReference type="PANTHER" id="PTHR46577:SF1">
    <property type="entry name" value="HTH-TYPE TRANSCRIPTIONAL REGULATORY PROTEIN GABR"/>
    <property type="match status" value="1"/>
</dbReference>
<evidence type="ECO:0000256" key="4">
    <source>
        <dbReference type="ARBA" id="ARBA00023125"/>
    </source>
</evidence>
<dbReference type="RefSeq" id="WP_096804532.1">
    <property type="nucleotide sequence ID" value="NZ_CP022196.1"/>
</dbReference>
<organism evidence="7 8">
    <name type="scientific">Celeribacter ethanolicus</name>
    <dbReference type="NCBI Taxonomy" id="1758178"/>
    <lineage>
        <taxon>Bacteria</taxon>
        <taxon>Pseudomonadati</taxon>
        <taxon>Pseudomonadota</taxon>
        <taxon>Alphaproteobacteria</taxon>
        <taxon>Rhodobacterales</taxon>
        <taxon>Roseobacteraceae</taxon>
        <taxon>Celeribacter</taxon>
    </lineage>
</organism>
<evidence type="ECO:0000256" key="1">
    <source>
        <dbReference type="ARBA" id="ARBA00005384"/>
    </source>
</evidence>
<dbReference type="InterPro" id="IPR036388">
    <property type="entry name" value="WH-like_DNA-bd_sf"/>
</dbReference>
<feature type="domain" description="HTH gntR-type" evidence="6">
    <location>
        <begin position="14"/>
        <end position="82"/>
    </location>
</feature>
<dbReference type="GO" id="GO:0003700">
    <property type="term" value="F:DNA-binding transcription factor activity"/>
    <property type="evidence" value="ECO:0007669"/>
    <property type="project" value="InterPro"/>
</dbReference>
<sequence length="494" mass="55471">MLDRYFEQPFDQSASLQHQIQERLIQAILDGALSPVDPLPSSRAFAKTLKVSRNTISIVYERLHQDGFITAKPRRGYFIDENFVREKLNVAPPRRQIGSGTRADFDRFLPRRFTEQLNIAKRADWRRFPYPFIYGQVGRDEISVARWRDCLRRAGTTRHVGTWADDLFDSDDPLLLEQISRRVLPQRGFRAGPDELLITVGAQNAIWMVANLFLAPGRVIHVEDPGYVDARNIFAAQGATVIPSPVDRKGLKPGDNLAGADLVYVTPGHQSPTNITMPMERRLALLEAASTHDFLILEDDYEHELNFVGAQHPTLKALDGTGRVIHVGSLTKPLFPGIRLGFIAADPEVIREIRVLRRLMYRHPSALAQRTMALFLSEGHYDAHIRRHRRGMADKWREILREIDRQLPDCELTMTTGGSGVWLALPEGMDAGAVKAEAEARGVLVEDGTPHYLRADAPRNRLRLGFGAIDLAKIAPGIAELKAAIEAVRNCPES</sequence>
<dbReference type="GO" id="GO:0030170">
    <property type="term" value="F:pyridoxal phosphate binding"/>
    <property type="evidence" value="ECO:0007669"/>
    <property type="project" value="InterPro"/>
</dbReference>
<dbReference type="Proteomes" id="UP000217935">
    <property type="component" value="Chromosome"/>
</dbReference>
<dbReference type="SUPFAM" id="SSF53383">
    <property type="entry name" value="PLP-dependent transferases"/>
    <property type="match status" value="1"/>
</dbReference>
<dbReference type="AlphaFoldDB" id="A0A291G7R4"/>
<dbReference type="InterPro" id="IPR015421">
    <property type="entry name" value="PyrdxlP-dep_Trfase_major"/>
</dbReference>